<evidence type="ECO:0000256" key="3">
    <source>
        <dbReference type="ARBA" id="ARBA00022475"/>
    </source>
</evidence>
<evidence type="ECO:0000256" key="1">
    <source>
        <dbReference type="ARBA" id="ARBA00004651"/>
    </source>
</evidence>
<keyword evidence="6" id="KW-0472">Membrane</keyword>
<evidence type="ECO:0000256" key="6">
    <source>
        <dbReference type="ARBA" id="ARBA00023136"/>
    </source>
</evidence>
<evidence type="ECO:0000313" key="8">
    <source>
        <dbReference type="EMBL" id="GIQ64444.1"/>
    </source>
</evidence>
<protein>
    <recommendedName>
        <fullName evidence="7">YetF C-terminal domain-containing protein</fullName>
    </recommendedName>
</protein>
<dbReference type="InterPro" id="IPR023090">
    <property type="entry name" value="UPF0702_alpha/beta_dom_sf"/>
</dbReference>
<sequence length="128" mass="14186">MFKTADVEFAIMEPSGDISVMLTRENQPLTPSHLGIKVGPEQEPQAVIMDGKILDEPLSTIGLNRAWLRSELEKLGVALENVYLGQVDSYGQLYVDLFDDKIKVPAPQQKAALYATLKNAKPIWKCSV</sequence>
<organism evidence="8 9">
    <name type="scientific">Paenibacillus cisolokensis</name>
    <dbReference type="NCBI Taxonomy" id="1658519"/>
    <lineage>
        <taxon>Bacteria</taxon>
        <taxon>Bacillati</taxon>
        <taxon>Bacillota</taxon>
        <taxon>Bacilli</taxon>
        <taxon>Bacillales</taxon>
        <taxon>Paenibacillaceae</taxon>
        <taxon>Paenibacillus</taxon>
    </lineage>
</organism>
<evidence type="ECO:0000256" key="4">
    <source>
        <dbReference type="ARBA" id="ARBA00022692"/>
    </source>
</evidence>
<dbReference type="Pfam" id="PF04239">
    <property type="entry name" value="DUF421"/>
    <property type="match status" value="1"/>
</dbReference>
<dbReference type="EMBL" id="BOVJ01000095">
    <property type="protein sequence ID" value="GIQ64444.1"/>
    <property type="molecule type" value="Genomic_DNA"/>
</dbReference>
<comment type="subcellular location">
    <subcellularLocation>
        <location evidence="1">Cell membrane</location>
        <topology evidence="1">Multi-pass membrane protein</topology>
    </subcellularLocation>
</comment>
<dbReference type="PANTHER" id="PTHR34582">
    <property type="entry name" value="UPF0702 TRANSMEMBRANE PROTEIN YCAP"/>
    <property type="match status" value="1"/>
</dbReference>
<dbReference type="Proteomes" id="UP000680304">
    <property type="component" value="Unassembled WGS sequence"/>
</dbReference>
<evidence type="ECO:0000313" key="9">
    <source>
        <dbReference type="Proteomes" id="UP000680304"/>
    </source>
</evidence>
<dbReference type="PANTHER" id="PTHR34582:SF7">
    <property type="entry name" value="UPF0702 TRANSMEMBRANE PROTEIN YDFS"/>
    <property type="match status" value="1"/>
</dbReference>
<proteinExistence type="inferred from homology"/>
<keyword evidence="4" id="KW-0812">Transmembrane</keyword>
<evidence type="ECO:0000259" key="7">
    <source>
        <dbReference type="Pfam" id="PF04239"/>
    </source>
</evidence>
<feature type="domain" description="YetF C-terminal" evidence="7">
    <location>
        <begin position="2"/>
        <end position="88"/>
    </location>
</feature>
<accession>A0ABQ4N909</accession>
<keyword evidence="9" id="KW-1185">Reference proteome</keyword>
<name>A0ABQ4N909_9BACL</name>
<dbReference type="Gene3D" id="3.30.240.20">
    <property type="entry name" value="bsu07140 like domains"/>
    <property type="match status" value="1"/>
</dbReference>
<comment type="similarity">
    <text evidence="2">Belongs to the UPF0702 family.</text>
</comment>
<gene>
    <name evidence="8" type="ORF">PACILC2_30120</name>
</gene>
<comment type="caution">
    <text evidence="8">The sequence shown here is derived from an EMBL/GenBank/DDBJ whole genome shotgun (WGS) entry which is preliminary data.</text>
</comment>
<evidence type="ECO:0000256" key="2">
    <source>
        <dbReference type="ARBA" id="ARBA00006448"/>
    </source>
</evidence>
<reference evidence="8 9" key="1">
    <citation type="submission" date="2021-04" db="EMBL/GenBank/DDBJ databases">
        <title>Draft genome sequence of Paenibacillus cisolokensis, LC2-13A.</title>
        <authorList>
            <person name="Uke A."/>
            <person name="Chhe C."/>
            <person name="Baramee S."/>
            <person name="Kosugi A."/>
        </authorList>
    </citation>
    <scope>NUCLEOTIDE SEQUENCE [LARGE SCALE GENOMIC DNA]</scope>
    <source>
        <strain evidence="8 9">LC2-13A</strain>
    </source>
</reference>
<keyword evidence="5" id="KW-1133">Transmembrane helix</keyword>
<evidence type="ECO:0000256" key="5">
    <source>
        <dbReference type="ARBA" id="ARBA00022989"/>
    </source>
</evidence>
<dbReference type="InterPro" id="IPR007353">
    <property type="entry name" value="DUF421"/>
</dbReference>
<keyword evidence="3" id="KW-1003">Cell membrane</keyword>